<proteinExistence type="predicted"/>
<dbReference type="Pfam" id="PF11754">
    <property type="entry name" value="Velvet"/>
    <property type="match status" value="1"/>
</dbReference>
<dbReference type="HOGENOM" id="CLU_022491_4_0_1"/>
<feature type="compositionally biased region" description="Basic and acidic residues" evidence="5">
    <location>
        <begin position="352"/>
        <end position="365"/>
    </location>
</feature>
<keyword evidence="3" id="KW-0804">Transcription</keyword>
<dbReference type="PANTHER" id="PTHR33572">
    <property type="entry name" value="SPORE DEVELOPMENT REGULATOR VOSA"/>
    <property type="match status" value="1"/>
</dbReference>
<keyword evidence="4" id="KW-0539">Nucleus</keyword>
<dbReference type="InterPro" id="IPR021740">
    <property type="entry name" value="Velvet"/>
</dbReference>
<dbReference type="InterPro" id="IPR037525">
    <property type="entry name" value="Velvet_dom"/>
</dbReference>
<accession>J6EVY8</accession>
<dbReference type="Gene3D" id="2.60.40.3960">
    <property type="entry name" value="Velvet domain"/>
    <property type="match status" value="2"/>
</dbReference>
<comment type="caution">
    <text evidence="7">The sequence shown here is derived from an EMBL/GenBank/DDBJ whole genome shotgun (WGS) entry which is preliminary data.</text>
</comment>
<protein>
    <recommendedName>
        <fullName evidence="6">Velvet domain-containing protein</fullName>
    </recommendedName>
</protein>
<dbReference type="PANTHER" id="PTHR33572:SF3">
    <property type="entry name" value="VELVET COMPLEX SUBUNIT B"/>
    <property type="match status" value="1"/>
</dbReference>
<dbReference type="InterPro" id="IPR038491">
    <property type="entry name" value="Velvet_dom_sf"/>
</dbReference>
<dbReference type="EMBL" id="ALBS01000266">
    <property type="protein sequence ID" value="EJT46972.1"/>
    <property type="molecule type" value="Genomic_DNA"/>
</dbReference>
<dbReference type="RefSeq" id="XP_014178067.1">
    <property type="nucleotide sequence ID" value="XM_014322592.1"/>
</dbReference>
<keyword evidence="2" id="KW-0805">Transcription regulation</keyword>
<feature type="region of interest" description="Disordered" evidence="5">
    <location>
        <begin position="408"/>
        <end position="431"/>
    </location>
</feature>
<reference evidence="7 8" key="1">
    <citation type="journal article" date="2012" name="Eukaryot. Cell">
        <title>Draft genome sequence of CBS 2479, the standard type strain of Trichosporon asahii.</title>
        <authorList>
            <person name="Yang R.Y."/>
            <person name="Li H.T."/>
            <person name="Zhu H."/>
            <person name="Zhou G.P."/>
            <person name="Wang M."/>
            <person name="Wang L."/>
        </authorList>
    </citation>
    <scope>NUCLEOTIDE SEQUENCE [LARGE SCALE GENOMIC DNA]</scope>
    <source>
        <strain evidence="8">ATCC 90039 / CBS 2479 / JCM 2466 / KCTC 7840 / NCYC 2677 / UAMH 7654</strain>
    </source>
</reference>
<comment type="subcellular location">
    <subcellularLocation>
        <location evidence="1">Nucleus</location>
    </subcellularLocation>
</comment>
<evidence type="ECO:0000256" key="2">
    <source>
        <dbReference type="ARBA" id="ARBA00023015"/>
    </source>
</evidence>
<dbReference type="GeneID" id="25987728"/>
<evidence type="ECO:0000256" key="5">
    <source>
        <dbReference type="SAM" id="MobiDB-lite"/>
    </source>
</evidence>
<feature type="region of interest" description="Disordered" evidence="5">
    <location>
        <begin position="1"/>
        <end position="90"/>
    </location>
</feature>
<feature type="compositionally biased region" description="Polar residues" evidence="5">
    <location>
        <begin position="408"/>
        <end position="419"/>
    </location>
</feature>
<feature type="compositionally biased region" description="Gly residues" evidence="5">
    <location>
        <begin position="1"/>
        <end position="10"/>
    </location>
</feature>
<dbReference type="AlphaFoldDB" id="J6EVY8"/>
<feature type="region of interest" description="Disordered" evidence="5">
    <location>
        <begin position="191"/>
        <end position="382"/>
    </location>
</feature>
<evidence type="ECO:0000256" key="4">
    <source>
        <dbReference type="ARBA" id="ARBA00023242"/>
    </source>
</evidence>
<dbReference type="Proteomes" id="UP000002748">
    <property type="component" value="Unassembled WGS sequence"/>
</dbReference>
<evidence type="ECO:0000256" key="3">
    <source>
        <dbReference type="ARBA" id="ARBA00023163"/>
    </source>
</evidence>
<evidence type="ECO:0000259" key="6">
    <source>
        <dbReference type="PROSITE" id="PS51821"/>
    </source>
</evidence>
<dbReference type="GO" id="GO:0005634">
    <property type="term" value="C:nucleus"/>
    <property type="evidence" value="ECO:0007669"/>
    <property type="project" value="UniProtKB-SubCell"/>
</dbReference>
<feature type="domain" description="Velvet" evidence="6">
    <location>
        <begin position="99"/>
        <end position="558"/>
    </location>
</feature>
<name>J6EVY8_TRIAS</name>
<feature type="compositionally biased region" description="Polar residues" evidence="5">
    <location>
        <begin position="191"/>
        <end position="209"/>
    </location>
</feature>
<evidence type="ECO:0000313" key="8">
    <source>
        <dbReference type="Proteomes" id="UP000002748"/>
    </source>
</evidence>
<sequence>MSPRIGGGESDSGPIAPSGRSLRTREIGAGPSARGSSSRKPSLTKGATSTDRTGAGGDDDDGSEDSSDDSDDSSEHDELDENDRHRELSSSVAVENIAREDLVYRLEVIQQPQRARACGFGDKDRRPLSPPPIIQLRIFDKSGNPVSPNAIDCHRLILMVDLWNGDQTQQRSIVMHPGARQDQYALFTHTSSRQPSVSHGYSENQTSPFSRGPNARAGSTASQPPAAWQGGPHGDWNAYPTRPPHYGHASSSSYPPLAYGGHPPPPWQQSPGHTRPPSASHPPYGPPEEWHDARSASMSAPPPPPPPAHHDSRGWTPEGTPIQTPGDVNYPPERAGSGYPVGYPPPPGAEGPWRKDSGFGRDERAMVPGAPGAPPPGPGYAEWDRHYGAPVRPWGASGDDHWSRQHRYSQSAQGQSTTGMPFVTSPTPAPATMYPEGYTERVTSSTTPSASSHYSRVLVGSMGAVCQRLKDLDGNTGLFFFAHDLGIRTEGTFSLRFTLADLTSLTVQSVVKDQSAPILAREFSSSFTVYSAKRFPGVLPTTRLTQCFADQSVRLPTRQKRTSPTSASKRKK</sequence>
<gene>
    <name evidence="7" type="ORF">A1Q1_04215</name>
</gene>
<feature type="compositionally biased region" description="Low complexity" evidence="5">
    <location>
        <begin position="29"/>
        <end position="41"/>
    </location>
</feature>
<dbReference type="KEGG" id="tasa:A1Q1_04215"/>
<evidence type="ECO:0000256" key="1">
    <source>
        <dbReference type="ARBA" id="ARBA00004123"/>
    </source>
</evidence>
<feature type="compositionally biased region" description="Acidic residues" evidence="5">
    <location>
        <begin position="57"/>
        <end position="81"/>
    </location>
</feature>
<evidence type="ECO:0000313" key="7">
    <source>
        <dbReference type="EMBL" id="EJT46972.1"/>
    </source>
</evidence>
<organism evidence="7 8">
    <name type="scientific">Trichosporon asahii var. asahii (strain ATCC 90039 / CBS 2479 / JCM 2466 / KCTC 7840 / NBRC 103889/ NCYC 2677 / UAMH 7654)</name>
    <name type="common">Yeast</name>
    <dbReference type="NCBI Taxonomy" id="1186058"/>
    <lineage>
        <taxon>Eukaryota</taxon>
        <taxon>Fungi</taxon>
        <taxon>Dikarya</taxon>
        <taxon>Basidiomycota</taxon>
        <taxon>Agaricomycotina</taxon>
        <taxon>Tremellomycetes</taxon>
        <taxon>Trichosporonales</taxon>
        <taxon>Trichosporonaceae</taxon>
        <taxon>Trichosporon</taxon>
    </lineage>
</organism>
<dbReference type="PROSITE" id="PS51821">
    <property type="entry name" value="VELVET"/>
    <property type="match status" value="1"/>
</dbReference>
<dbReference type="OrthoDB" id="1746739at2759"/>
<dbReference type="VEuPathDB" id="FungiDB:A1Q1_04215"/>